<reference evidence="1 2" key="1">
    <citation type="submission" date="2014-02" db="EMBL/GenBank/DDBJ databases">
        <title>The small core and large imbalanced accessory genome model reveals a collaborative survival strategy of Sorangium cellulosum strains in nature.</title>
        <authorList>
            <person name="Han K."/>
            <person name="Peng R."/>
            <person name="Blom J."/>
            <person name="Li Y.-Z."/>
        </authorList>
    </citation>
    <scope>NUCLEOTIDE SEQUENCE [LARGE SCALE GENOMIC DNA]</scope>
    <source>
        <strain evidence="1 2">So0149</strain>
    </source>
</reference>
<dbReference type="AlphaFoldDB" id="A0A150T567"/>
<accession>A0A150T567</accession>
<dbReference type="EMBL" id="JEMC01003588">
    <property type="protein sequence ID" value="KYF80151.1"/>
    <property type="molecule type" value="Genomic_DNA"/>
</dbReference>
<proteinExistence type="predicted"/>
<organism evidence="1 2">
    <name type="scientific">Sorangium cellulosum</name>
    <name type="common">Polyangium cellulosum</name>
    <dbReference type="NCBI Taxonomy" id="56"/>
    <lineage>
        <taxon>Bacteria</taxon>
        <taxon>Pseudomonadati</taxon>
        <taxon>Myxococcota</taxon>
        <taxon>Polyangia</taxon>
        <taxon>Polyangiales</taxon>
        <taxon>Polyangiaceae</taxon>
        <taxon>Sorangium</taxon>
    </lineage>
</organism>
<protein>
    <submittedName>
        <fullName evidence="1">Uncharacterized protein</fullName>
    </submittedName>
</protein>
<gene>
    <name evidence="1" type="ORF">BE18_49025</name>
</gene>
<name>A0A150T567_SORCE</name>
<sequence>MGLWECHREINHGLLWKYFSEFYGNGRCRNWGTVEKDGVATQFDNSGTWRFVGGKLFYNVEQSSIKDIIGRELVDPLLSLQEDEVIWQNTQGDQVVLRRIKSGSATEGSSSPKENDRCPQ</sequence>
<dbReference type="Proteomes" id="UP000075515">
    <property type="component" value="Unassembled WGS sequence"/>
</dbReference>
<comment type="caution">
    <text evidence="1">The sequence shown here is derived from an EMBL/GenBank/DDBJ whole genome shotgun (WGS) entry which is preliminary data.</text>
</comment>
<evidence type="ECO:0000313" key="2">
    <source>
        <dbReference type="Proteomes" id="UP000075515"/>
    </source>
</evidence>
<evidence type="ECO:0000313" key="1">
    <source>
        <dbReference type="EMBL" id="KYF80151.1"/>
    </source>
</evidence>